<sequence>MSMLNNVSFSSLPVVLSFCGGAAEKAIDIHRTRLRLEGLSTYGVIASLLMNSALRLFSSTPKRSANTPTTKLEVFENAVKFLFMLTMMISVFAGSYTTIILSLLGLYSKRAIGRGYDVQFWEFFSATEDIRKSSYTSMAVALATFEISFILSLFLNYRGRGRWFFLVMATVLSISCWRTWYKIMNLAFTIIPI</sequence>
<feature type="transmembrane region" description="Helical" evidence="1">
    <location>
        <begin position="135"/>
        <end position="156"/>
    </location>
</feature>
<reference evidence="2" key="1">
    <citation type="submission" date="2021-01" db="EMBL/GenBank/DDBJ databases">
        <authorList>
            <person name="Corre E."/>
            <person name="Pelletier E."/>
            <person name="Niang G."/>
            <person name="Scheremetjew M."/>
            <person name="Finn R."/>
            <person name="Kale V."/>
            <person name="Holt S."/>
            <person name="Cochrane G."/>
            <person name="Meng A."/>
            <person name="Brown T."/>
            <person name="Cohen L."/>
        </authorList>
    </citation>
    <scope>NUCLEOTIDE SEQUENCE</scope>
    <source>
        <strain evidence="2">Pop2</strain>
    </source>
</reference>
<feature type="transmembrane region" description="Helical" evidence="1">
    <location>
        <begin position="163"/>
        <end position="180"/>
    </location>
</feature>
<dbReference type="EMBL" id="HBGN01010352">
    <property type="protein sequence ID" value="CAD9321717.1"/>
    <property type="molecule type" value="Transcribed_RNA"/>
</dbReference>
<gene>
    <name evidence="2" type="ORF">DBRI1063_LOCUS6646</name>
</gene>
<keyword evidence="1" id="KW-1133">Transmembrane helix</keyword>
<feature type="transmembrane region" description="Helical" evidence="1">
    <location>
        <begin position="78"/>
        <end position="107"/>
    </location>
</feature>
<dbReference type="AlphaFoldDB" id="A0A7S1YX84"/>
<keyword evidence="1" id="KW-0472">Membrane</keyword>
<evidence type="ECO:0000313" key="2">
    <source>
        <dbReference type="EMBL" id="CAD9321717.1"/>
    </source>
</evidence>
<name>A0A7S1YX84_9STRA</name>
<evidence type="ECO:0000256" key="1">
    <source>
        <dbReference type="SAM" id="Phobius"/>
    </source>
</evidence>
<keyword evidence="1" id="KW-0812">Transmembrane</keyword>
<organism evidence="2">
    <name type="scientific">Ditylum brightwellii</name>
    <dbReference type="NCBI Taxonomy" id="49249"/>
    <lineage>
        <taxon>Eukaryota</taxon>
        <taxon>Sar</taxon>
        <taxon>Stramenopiles</taxon>
        <taxon>Ochrophyta</taxon>
        <taxon>Bacillariophyta</taxon>
        <taxon>Mediophyceae</taxon>
        <taxon>Lithodesmiophycidae</taxon>
        <taxon>Lithodesmiales</taxon>
        <taxon>Lithodesmiaceae</taxon>
        <taxon>Ditylum</taxon>
    </lineage>
</organism>
<accession>A0A7S1YX84</accession>
<proteinExistence type="predicted"/>
<protein>
    <submittedName>
        <fullName evidence="2">Uncharacterized protein</fullName>
    </submittedName>
</protein>